<evidence type="ECO:0000256" key="6">
    <source>
        <dbReference type="ARBA" id="ARBA00030025"/>
    </source>
</evidence>
<evidence type="ECO:0000313" key="9">
    <source>
        <dbReference type="Proteomes" id="UP001057498"/>
    </source>
</evidence>
<dbReference type="Pfam" id="PF10093">
    <property type="entry name" value="EarP"/>
    <property type="match status" value="1"/>
</dbReference>
<keyword evidence="1" id="KW-0328">Glycosyltransferase</keyword>
<name>A0ABN6PPY8_9BURK</name>
<proteinExistence type="inferred from homology"/>
<comment type="catalytic activity">
    <reaction evidence="7">
        <text>dTDP-beta-L-rhamnose + L-arginyl-[protein] = N(omega)-(alpha-L-rhamnosyl)-L-arginyl-[protein] + dTDP + H(+)</text>
        <dbReference type="Rhea" id="RHEA:66692"/>
        <dbReference type="Rhea" id="RHEA-COMP:10532"/>
        <dbReference type="Rhea" id="RHEA-COMP:17096"/>
        <dbReference type="ChEBI" id="CHEBI:15378"/>
        <dbReference type="ChEBI" id="CHEBI:29965"/>
        <dbReference type="ChEBI" id="CHEBI:57510"/>
        <dbReference type="ChEBI" id="CHEBI:58369"/>
        <dbReference type="ChEBI" id="CHEBI:167445"/>
    </reaction>
    <physiologicalReaction direction="left-to-right" evidence="7">
        <dbReference type="Rhea" id="RHEA:66693"/>
    </physiologicalReaction>
</comment>
<evidence type="ECO:0000256" key="3">
    <source>
        <dbReference type="ARBA" id="ARBA00024303"/>
    </source>
</evidence>
<dbReference type="Proteomes" id="UP001057498">
    <property type="component" value="Chromosome"/>
</dbReference>
<keyword evidence="2" id="KW-0808">Transferase</keyword>
<evidence type="ECO:0000256" key="7">
    <source>
        <dbReference type="ARBA" id="ARBA00048472"/>
    </source>
</evidence>
<accession>A0ABN6PPY8</accession>
<evidence type="ECO:0000256" key="4">
    <source>
        <dbReference type="ARBA" id="ARBA00024346"/>
    </source>
</evidence>
<dbReference type="EMBL" id="AP025730">
    <property type="protein sequence ID" value="BDI06109.1"/>
    <property type="molecule type" value="Genomic_DNA"/>
</dbReference>
<gene>
    <name evidence="8" type="ORF">CATMQ487_30790</name>
</gene>
<organism evidence="8 9">
    <name type="scientific">Sphaerotilus microaerophilus</name>
    <dbReference type="NCBI Taxonomy" id="2914710"/>
    <lineage>
        <taxon>Bacteria</taxon>
        <taxon>Pseudomonadati</taxon>
        <taxon>Pseudomonadota</taxon>
        <taxon>Betaproteobacteria</taxon>
        <taxon>Burkholderiales</taxon>
        <taxon>Sphaerotilaceae</taxon>
        <taxon>Sphaerotilus</taxon>
    </lineage>
</organism>
<sequence length="410" mass="44547">MGRDFAAAHNVPMPTTPVASLAWDLFCRVIDNHGDLGVCWRLAADLADRGHRVRLWVDDASALAWMALPGGPGAAAVQVHPWRDPLAGEAPGDVVIEAFGCEPPAAFIARMAAAPVPPVWINLEYLSAEDYVERSHGLPSPQWSGPGRGLTKWFYYPGYTAATGGLLRERDLLARRGHLQAPRERAAFLQARLGLALRPGHAPGSTEDLVLLFGYPQPALKDWLSTFAESPAGPTTLLVTPGHSARAVADALDLSTAPPPGGQLEHGALRVHFLPHVSQVDFDRLLWSCDWNLVRGEDSAVRALWAGRPFLWQLYVQADGAHLAKLDAFLRRYLEGAPADLATTLRRAFRAWNDASDAAATPCWSACWTEWRQAWTAWAKDRAGHFAAQPDLVTQLLAFIATHAQPGSAG</sequence>
<reference evidence="8" key="1">
    <citation type="submission" date="2022-04" db="EMBL/GenBank/DDBJ databases">
        <title>Whole genome sequence of Sphaerotilus sp. FB-5.</title>
        <authorList>
            <person name="Takeda M."/>
            <person name="Narihara S."/>
            <person name="Akimoto M."/>
            <person name="Akimoto R."/>
            <person name="Nishiyashiki S."/>
            <person name="Murakami T."/>
        </authorList>
    </citation>
    <scope>NUCLEOTIDE SEQUENCE</scope>
    <source>
        <strain evidence="8">FB-5</strain>
    </source>
</reference>
<dbReference type="PIRSF" id="PIRSF015557">
    <property type="entry name" value="UCP015557"/>
    <property type="match status" value="1"/>
</dbReference>
<dbReference type="NCBIfam" id="TIGR03837">
    <property type="entry name" value="efp_Arg_rhamno"/>
    <property type="match status" value="1"/>
</dbReference>
<evidence type="ECO:0000256" key="5">
    <source>
        <dbReference type="ARBA" id="ARBA00024416"/>
    </source>
</evidence>
<keyword evidence="9" id="KW-1185">Reference proteome</keyword>
<protein>
    <recommendedName>
        <fullName evidence="5">Protein-arginine rhamnosyltransferase</fullName>
    </recommendedName>
    <alternativeName>
        <fullName evidence="6">EF-P arginine rhamnosyltransferase</fullName>
    </alternativeName>
</protein>
<dbReference type="InterPro" id="IPR016633">
    <property type="entry name" value="EarP"/>
</dbReference>
<evidence type="ECO:0000256" key="1">
    <source>
        <dbReference type="ARBA" id="ARBA00022676"/>
    </source>
</evidence>
<comment type="similarity">
    <text evidence="4">Belongs to the glycosyltransferase 104 family.</text>
</comment>
<comment type="function">
    <text evidence="3">Protein-arginine rhamnosyltransferase that catalyzes the transfer of a single rhamnose to elongation factor P (EF-P) on 'Lys-32', a modification required for EF-P-dependent rescue of polyproline stalled ribosomes.</text>
</comment>
<evidence type="ECO:0000256" key="2">
    <source>
        <dbReference type="ARBA" id="ARBA00022679"/>
    </source>
</evidence>
<evidence type="ECO:0000313" key="8">
    <source>
        <dbReference type="EMBL" id="BDI06109.1"/>
    </source>
</evidence>